<reference evidence="2" key="2">
    <citation type="journal article" date="2023" name="Science">
        <title>Genomic signatures of disease resistance in endangered staghorn corals.</title>
        <authorList>
            <person name="Vollmer S.V."/>
            <person name="Selwyn J.D."/>
            <person name="Despard B.A."/>
            <person name="Roesel C.L."/>
        </authorList>
    </citation>
    <scope>NUCLEOTIDE SEQUENCE</scope>
    <source>
        <strain evidence="2">K2</strain>
    </source>
</reference>
<sequence length="214" mass="24171">MESQSDILLSPPTGFDTSEPQQWRHCPGKLNPADDGSLGLRADAITSNCRWLNGPAFLLLSEDQWPEDISKSKFAPDVTCEVPCETLMSVVDGWKLNPLFIDLSRYSSFVKVCRITAYVKRFIQNCRRRKEKMEMKIGPLEVQEIKKAKLMWIKSAQREAFPFDICNLSDGKPVGVKSRLKTLTPFLDESDILRDYSSRSSAVSSCNFGLPQEA</sequence>
<feature type="region of interest" description="Disordered" evidence="1">
    <location>
        <begin position="1"/>
        <end position="28"/>
    </location>
</feature>
<protein>
    <submittedName>
        <fullName evidence="2">Uncharacterized protein</fullName>
    </submittedName>
</protein>
<keyword evidence="3" id="KW-1185">Reference proteome</keyword>
<gene>
    <name evidence="2" type="ORF">P5673_033116</name>
</gene>
<evidence type="ECO:0000256" key="1">
    <source>
        <dbReference type="SAM" id="MobiDB-lite"/>
    </source>
</evidence>
<evidence type="ECO:0000313" key="2">
    <source>
        <dbReference type="EMBL" id="KAK2547104.1"/>
    </source>
</evidence>
<dbReference type="PANTHER" id="PTHR47331">
    <property type="entry name" value="PHD-TYPE DOMAIN-CONTAINING PROTEIN"/>
    <property type="match status" value="1"/>
</dbReference>
<dbReference type="Proteomes" id="UP001249851">
    <property type="component" value="Unassembled WGS sequence"/>
</dbReference>
<dbReference type="AlphaFoldDB" id="A0AAD9PQE0"/>
<organism evidence="2 3">
    <name type="scientific">Acropora cervicornis</name>
    <name type="common">Staghorn coral</name>
    <dbReference type="NCBI Taxonomy" id="6130"/>
    <lineage>
        <taxon>Eukaryota</taxon>
        <taxon>Metazoa</taxon>
        <taxon>Cnidaria</taxon>
        <taxon>Anthozoa</taxon>
        <taxon>Hexacorallia</taxon>
        <taxon>Scleractinia</taxon>
        <taxon>Astrocoeniina</taxon>
        <taxon>Acroporidae</taxon>
        <taxon>Acropora</taxon>
    </lineage>
</organism>
<accession>A0AAD9PQE0</accession>
<proteinExistence type="predicted"/>
<reference evidence="2" key="1">
    <citation type="journal article" date="2023" name="G3 (Bethesda)">
        <title>Whole genome assembly and annotation of the endangered Caribbean coral Acropora cervicornis.</title>
        <authorList>
            <person name="Selwyn J.D."/>
            <person name="Vollmer S.V."/>
        </authorList>
    </citation>
    <scope>NUCLEOTIDE SEQUENCE</scope>
    <source>
        <strain evidence="2">K2</strain>
    </source>
</reference>
<dbReference type="EMBL" id="JARQWQ010000214">
    <property type="protein sequence ID" value="KAK2547104.1"/>
    <property type="molecule type" value="Genomic_DNA"/>
</dbReference>
<evidence type="ECO:0000313" key="3">
    <source>
        <dbReference type="Proteomes" id="UP001249851"/>
    </source>
</evidence>
<name>A0AAD9PQE0_ACRCE</name>
<comment type="caution">
    <text evidence="2">The sequence shown here is derived from an EMBL/GenBank/DDBJ whole genome shotgun (WGS) entry which is preliminary data.</text>
</comment>